<dbReference type="AlphaFoldDB" id="A0A850T6Q0"/>
<evidence type="ECO:0000256" key="3">
    <source>
        <dbReference type="ARBA" id="ARBA00022741"/>
    </source>
</evidence>
<evidence type="ECO:0000313" key="7">
    <source>
        <dbReference type="EMBL" id="NWH04038.1"/>
    </source>
</evidence>
<dbReference type="InterPro" id="IPR003439">
    <property type="entry name" value="ABC_transporter-like_ATP-bd"/>
</dbReference>
<comment type="caution">
    <text evidence="7">The sequence shown here is derived from an EMBL/GenBank/DDBJ whole genome shotgun (WGS) entry which is preliminary data.</text>
</comment>
<evidence type="ECO:0000259" key="6">
    <source>
        <dbReference type="PROSITE" id="PS50893"/>
    </source>
</evidence>
<keyword evidence="2" id="KW-0813">Transport</keyword>
<dbReference type="InterPro" id="IPR027417">
    <property type="entry name" value="P-loop_NTPase"/>
</dbReference>
<evidence type="ECO:0000313" key="8">
    <source>
        <dbReference type="Proteomes" id="UP000553343"/>
    </source>
</evidence>
<dbReference type="Proteomes" id="UP000553343">
    <property type="component" value="Unassembled WGS sequence"/>
</dbReference>
<keyword evidence="5" id="KW-0029">Amino-acid transport</keyword>
<dbReference type="SMART" id="SM00382">
    <property type="entry name" value="AAA"/>
    <property type="match status" value="1"/>
</dbReference>
<accession>A0A850T6Q0</accession>
<comment type="similarity">
    <text evidence="1">Belongs to the ABC transporter superfamily.</text>
</comment>
<keyword evidence="8" id="KW-1185">Reference proteome</keyword>
<dbReference type="Pfam" id="PF00005">
    <property type="entry name" value="ABC_tran"/>
    <property type="match status" value="1"/>
</dbReference>
<evidence type="ECO:0000256" key="2">
    <source>
        <dbReference type="ARBA" id="ARBA00022448"/>
    </source>
</evidence>
<reference evidence="7 8" key="1">
    <citation type="submission" date="2020-06" db="EMBL/GenBank/DDBJ databases">
        <title>High-quality draft genome of sulfate reducer Desulfobacter latus type strain AcrS2 isolated from marine sediment.</title>
        <authorList>
            <person name="Hoppe M."/>
            <person name="Larsen C.K."/>
            <person name="Marshall I.P.G."/>
            <person name="Schramm A."/>
            <person name="Marietou A.G."/>
        </authorList>
    </citation>
    <scope>NUCLEOTIDE SEQUENCE [LARGE SCALE GENOMIC DNA]</scope>
    <source>
        <strain evidence="7 8">AcRS2</strain>
    </source>
</reference>
<dbReference type="EMBL" id="JACADJ010000007">
    <property type="protein sequence ID" value="NWH04038.1"/>
    <property type="molecule type" value="Genomic_DNA"/>
</dbReference>
<dbReference type="GO" id="GO:0015807">
    <property type="term" value="P:L-amino acid transport"/>
    <property type="evidence" value="ECO:0007669"/>
    <property type="project" value="TreeGrafter"/>
</dbReference>
<dbReference type="SUPFAM" id="SSF52540">
    <property type="entry name" value="P-loop containing nucleoside triphosphate hydrolases"/>
    <property type="match status" value="1"/>
</dbReference>
<feature type="domain" description="ABC transporter" evidence="6">
    <location>
        <begin position="8"/>
        <end position="240"/>
    </location>
</feature>
<dbReference type="InterPro" id="IPR052156">
    <property type="entry name" value="BCAA_Transport_ATP-bd_LivF"/>
</dbReference>
<dbReference type="Gene3D" id="3.40.50.300">
    <property type="entry name" value="P-loop containing nucleotide triphosphate hydrolases"/>
    <property type="match status" value="1"/>
</dbReference>
<dbReference type="PANTHER" id="PTHR43820:SF2">
    <property type="entry name" value="ABC TRANSPORTER ATP-BINDING PROTEIN"/>
    <property type="match status" value="1"/>
</dbReference>
<evidence type="ECO:0000256" key="1">
    <source>
        <dbReference type="ARBA" id="ARBA00005417"/>
    </source>
</evidence>
<dbReference type="InterPro" id="IPR003593">
    <property type="entry name" value="AAA+_ATPase"/>
</dbReference>
<dbReference type="CDD" id="cd03224">
    <property type="entry name" value="ABC_TM1139_LivF_branched"/>
    <property type="match status" value="1"/>
</dbReference>
<proteinExistence type="inferred from homology"/>
<dbReference type="PROSITE" id="PS50893">
    <property type="entry name" value="ABC_TRANSPORTER_2"/>
    <property type="match status" value="1"/>
</dbReference>
<gene>
    <name evidence="7" type="ORF">HXW94_03375</name>
</gene>
<dbReference type="GO" id="GO:0016887">
    <property type="term" value="F:ATP hydrolysis activity"/>
    <property type="evidence" value="ECO:0007669"/>
    <property type="project" value="InterPro"/>
</dbReference>
<dbReference type="GO" id="GO:0015658">
    <property type="term" value="F:branched-chain amino acid transmembrane transporter activity"/>
    <property type="evidence" value="ECO:0007669"/>
    <property type="project" value="TreeGrafter"/>
</dbReference>
<name>A0A850T6Q0_9BACT</name>
<protein>
    <submittedName>
        <fullName evidence="7">ABC transporter ATP-binding protein</fullName>
    </submittedName>
</protein>
<dbReference type="PANTHER" id="PTHR43820">
    <property type="entry name" value="HIGH-AFFINITY BRANCHED-CHAIN AMINO ACID TRANSPORT ATP-BINDING PROTEIN LIVF"/>
    <property type="match status" value="1"/>
</dbReference>
<keyword evidence="3" id="KW-0547">Nucleotide-binding</keyword>
<organism evidence="7 8">
    <name type="scientific">Desulfobacter latus</name>
    <dbReference type="NCBI Taxonomy" id="2292"/>
    <lineage>
        <taxon>Bacteria</taxon>
        <taxon>Pseudomonadati</taxon>
        <taxon>Thermodesulfobacteriota</taxon>
        <taxon>Desulfobacteria</taxon>
        <taxon>Desulfobacterales</taxon>
        <taxon>Desulfobacteraceae</taxon>
        <taxon>Desulfobacter</taxon>
    </lineage>
</organism>
<evidence type="ECO:0000256" key="5">
    <source>
        <dbReference type="ARBA" id="ARBA00022970"/>
    </source>
</evidence>
<keyword evidence="4 7" id="KW-0067">ATP-binding</keyword>
<evidence type="ECO:0000256" key="4">
    <source>
        <dbReference type="ARBA" id="ARBA00022840"/>
    </source>
</evidence>
<dbReference type="RefSeq" id="WP_178365493.1">
    <property type="nucleotide sequence ID" value="NZ_JACADJ010000007.1"/>
</dbReference>
<sequence>MEKRHKILEIENMQTYYGDSHVIQGLSMHVYEQEAVSIIGRNGAGKTTTLRSIMGLTPPRSGNIFIDGRQTTRWQPHKISRLGVAYVPAERHIFPGLSVEENLRLAARPGSGEDAWTFEKVCEHFPVLADRSHQDGATLSGGQQQTLAIGRALISNPRIIIMDEPSQGLSPILVQTITDVVLKFCVQSGITLLIVEQNYQMALKVASRHYLMDTRGEIVNNMTTRQLEDNPEIIQAHLSV</sequence>
<dbReference type="GO" id="GO:0005524">
    <property type="term" value="F:ATP binding"/>
    <property type="evidence" value="ECO:0007669"/>
    <property type="project" value="UniProtKB-KW"/>
</dbReference>